<dbReference type="PANTHER" id="PTHR43073:SF2">
    <property type="entry name" value="DIHYDROPYRIMIDINE DEHYDROGENASE [NADP(+)]"/>
    <property type="match status" value="1"/>
</dbReference>
<evidence type="ECO:0000256" key="2">
    <source>
        <dbReference type="ARBA" id="ARBA00022723"/>
    </source>
</evidence>
<dbReference type="GO" id="GO:0046872">
    <property type="term" value="F:metal ion binding"/>
    <property type="evidence" value="ECO:0007669"/>
    <property type="project" value="UniProtKB-KW"/>
</dbReference>
<dbReference type="Gene3D" id="3.30.70.20">
    <property type="match status" value="1"/>
</dbReference>
<evidence type="ECO:0000256" key="4">
    <source>
        <dbReference type="ARBA" id="ARBA00023004"/>
    </source>
</evidence>
<keyword evidence="5" id="KW-0411">Iron-sulfur</keyword>
<dbReference type="InterPro" id="IPR017896">
    <property type="entry name" value="4Fe4S_Fe-S-bd"/>
</dbReference>
<dbReference type="InterPro" id="IPR013785">
    <property type="entry name" value="Aldolase_TIM"/>
</dbReference>
<proteinExistence type="inferred from homology"/>
<dbReference type="InterPro" id="IPR005720">
    <property type="entry name" value="Dihydroorotate_DH_cat"/>
</dbReference>
<evidence type="ECO:0000256" key="7">
    <source>
        <dbReference type="ARBA" id="ARBA00032722"/>
    </source>
</evidence>
<keyword evidence="4" id="KW-0408">Iron</keyword>
<dbReference type="RefSeq" id="WP_146976806.1">
    <property type="nucleotide sequence ID" value="NZ_VOSL01000139.1"/>
</dbReference>
<evidence type="ECO:0000256" key="12">
    <source>
        <dbReference type="ARBA" id="ARBA00049728"/>
    </source>
</evidence>
<dbReference type="Pfam" id="PF14697">
    <property type="entry name" value="Fer4_21"/>
    <property type="match status" value="1"/>
</dbReference>
<dbReference type="GO" id="GO:0004159">
    <property type="term" value="F:dihydropyrimidine dehydrogenase (NAD+) activity"/>
    <property type="evidence" value="ECO:0007669"/>
    <property type="project" value="UniProtKB-EC"/>
</dbReference>
<dbReference type="EMBL" id="VOSL01000139">
    <property type="protein sequence ID" value="TXD32128.1"/>
    <property type="molecule type" value="Genomic_DNA"/>
</dbReference>
<sequence length="427" mass="46386">MADLSCNIAGIKSPNPFWLASAPPTNTGYQVANAFEAGWGGAVWKTLGQPIVNTWSRYGAMDLNGQKIVGLNNIELITDRPLEVNLKEIYEVKKRFPNNAIIVSLMVESKREAWHEIVKKAEDAGADGLELNFGCPHGMSERGMGAAVGQVPEYCQQITEWVKEVANVPVLVKLTPNVTDIRYPARAAKAAGADGVSLINTINSVIGLDIDSLAPRPTVNGWSSHGGYCGPAVKPIALNMLSQIATDPETLGLPISGIGGVSTWKDAVEFIALGATSVQVCTAVMHYGFRIIEDLCDGLSNYLDERSMTLQELQGISLERIHDWKELDLNYVVNARIDQEKCIGCGLCYTACEDGAHQAIFSERRDDGRTFVEVKPDACVGCNLCSLVCPVDGCIEMVQIPNDFEPCSWEEYSSGEGVLAPRPTYER</sequence>
<evidence type="ECO:0000256" key="3">
    <source>
        <dbReference type="ARBA" id="ARBA00023002"/>
    </source>
</evidence>
<comment type="catalytic activity">
    <reaction evidence="9">
        <text>5,6-dihydrouracil + NAD(+) = uracil + NADH + H(+)</text>
        <dbReference type="Rhea" id="RHEA:20189"/>
        <dbReference type="ChEBI" id="CHEBI:15378"/>
        <dbReference type="ChEBI" id="CHEBI:15901"/>
        <dbReference type="ChEBI" id="CHEBI:17568"/>
        <dbReference type="ChEBI" id="CHEBI:57540"/>
        <dbReference type="ChEBI" id="CHEBI:57945"/>
        <dbReference type="EC" id="1.3.1.1"/>
    </reaction>
</comment>
<evidence type="ECO:0000256" key="1">
    <source>
        <dbReference type="ARBA" id="ARBA00010804"/>
    </source>
</evidence>
<accession>A0A5C6WU96</accession>
<dbReference type="Gene3D" id="3.20.20.70">
    <property type="entry name" value="Aldolase class I"/>
    <property type="match status" value="1"/>
</dbReference>
<dbReference type="GO" id="GO:0051536">
    <property type="term" value="F:iron-sulfur cluster binding"/>
    <property type="evidence" value="ECO:0007669"/>
    <property type="project" value="UniProtKB-KW"/>
</dbReference>
<comment type="function">
    <text evidence="10">Involved in pyrimidine base degradation. Catalyzes physiologically the reduction of uracil to 5,6-dihydrouracil (DHU) by using NADH as a specific cosubstrate. It also catalyzes the reverse reaction and the reduction of thymine to 5,6-dihydrothymine (DHT).</text>
</comment>
<comment type="subunit">
    <text evidence="11">Heterotetramer of 2 PreA and 2 PreT subunits.</text>
</comment>
<evidence type="ECO:0000256" key="8">
    <source>
        <dbReference type="ARBA" id="ARBA00047685"/>
    </source>
</evidence>
<dbReference type="PROSITE" id="PS00198">
    <property type="entry name" value="4FE4S_FER_1"/>
    <property type="match status" value="1"/>
</dbReference>
<dbReference type="AlphaFoldDB" id="A0A5C6WU96"/>
<comment type="caution">
    <text evidence="14">The sequence shown here is derived from an EMBL/GenBank/DDBJ whole genome shotgun (WGS) entry which is preliminary data.</text>
</comment>
<evidence type="ECO:0000259" key="13">
    <source>
        <dbReference type="PROSITE" id="PS51379"/>
    </source>
</evidence>
<gene>
    <name evidence="14" type="primary">preA</name>
    <name evidence="14" type="ORF">FRC96_18815</name>
</gene>
<dbReference type="NCBIfam" id="NF006183">
    <property type="entry name" value="PRK08318.1"/>
    <property type="match status" value="1"/>
</dbReference>
<dbReference type="InterPro" id="IPR017900">
    <property type="entry name" value="4Fe4S_Fe_S_CS"/>
</dbReference>
<evidence type="ECO:0000256" key="5">
    <source>
        <dbReference type="ARBA" id="ARBA00023014"/>
    </source>
</evidence>
<evidence type="ECO:0000256" key="6">
    <source>
        <dbReference type="ARBA" id="ARBA00030119"/>
    </source>
</evidence>
<dbReference type="FunFam" id="3.20.20.70:FF:000027">
    <property type="entry name" value="Dihydropyrimidine dehydrogenase [NADP(+)]"/>
    <property type="match status" value="1"/>
</dbReference>
<dbReference type="OrthoDB" id="9802377at2"/>
<dbReference type="CDD" id="cd02940">
    <property type="entry name" value="DHPD_FMN"/>
    <property type="match status" value="1"/>
</dbReference>
<evidence type="ECO:0000256" key="11">
    <source>
        <dbReference type="ARBA" id="ARBA00049714"/>
    </source>
</evidence>
<feature type="domain" description="4Fe-4S ferredoxin-type" evidence="13">
    <location>
        <begin position="370"/>
        <end position="400"/>
    </location>
</feature>
<dbReference type="Pfam" id="PF01180">
    <property type="entry name" value="DHO_dh"/>
    <property type="match status" value="1"/>
</dbReference>
<dbReference type="PROSITE" id="PS51379">
    <property type="entry name" value="4FE4S_FER_2"/>
    <property type="match status" value="2"/>
</dbReference>
<evidence type="ECO:0000313" key="15">
    <source>
        <dbReference type="Proteomes" id="UP000321046"/>
    </source>
</evidence>
<keyword evidence="2" id="KW-0479">Metal-binding</keyword>
<reference evidence="14 15" key="1">
    <citation type="submission" date="2019-08" db="EMBL/GenBank/DDBJ databases">
        <title>Bradymonadales sp. TMQ2.</title>
        <authorList>
            <person name="Liang Q."/>
        </authorList>
    </citation>
    <scope>NUCLEOTIDE SEQUENCE [LARGE SCALE GENOMIC DNA]</scope>
    <source>
        <strain evidence="14 15">TMQ2</strain>
    </source>
</reference>
<dbReference type="SUPFAM" id="SSF51395">
    <property type="entry name" value="FMN-linked oxidoreductases"/>
    <property type="match status" value="1"/>
</dbReference>
<organism evidence="14 15">
    <name type="scientific">Lujinxingia vulgaris</name>
    <dbReference type="NCBI Taxonomy" id="2600176"/>
    <lineage>
        <taxon>Bacteria</taxon>
        <taxon>Deltaproteobacteria</taxon>
        <taxon>Bradymonadales</taxon>
        <taxon>Lujinxingiaceae</taxon>
        <taxon>Lujinxingia</taxon>
    </lineage>
</organism>
<dbReference type="EC" id="1.3.1.1" evidence="12"/>
<feature type="domain" description="4Fe-4S ferredoxin-type" evidence="13">
    <location>
        <begin position="333"/>
        <end position="362"/>
    </location>
</feature>
<comment type="catalytic activity">
    <reaction evidence="8">
        <text>5,6-dihydrothymine + NAD(+) = thymine + NADH + H(+)</text>
        <dbReference type="Rhea" id="RHEA:28791"/>
        <dbReference type="ChEBI" id="CHEBI:15378"/>
        <dbReference type="ChEBI" id="CHEBI:17821"/>
        <dbReference type="ChEBI" id="CHEBI:27468"/>
        <dbReference type="ChEBI" id="CHEBI:57540"/>
        <dbReference type="ChEBI" id="CHEBI:57945"/>
        <dbReference type="EC" id="1.3.1.1"/>
    </reaction>
</comment>
<evidence type="ECO:0000313" key="14">
    <source>
        <dbReference type="EMBL" id="TXD32128.1"/>
    </source>
</evidence>
<comment type="similarity">
    <text evidence="1">Belongs to the dihydropyrimidine dehydrogenase family.</text>
</comment>
<dbReference type="SUPFAM" id="SSF54862">
    <property type="entry name" value="4Fe-4S ferredoxins"/>
    <property type="match status" value="1"/>
</dbReference>
<protein>
    <recommendedName>
        <fullName evidence="12">dihydrouracil dehydrogenase (NAD(+))</fullName>
        <ecNumber evidence="12">1.3.1.1</ecNumber>
    </recommendedName>
    <alternativeName>
        <fullName evidence="7">Dihydrothymine dehydrogenase</fullName>
    </alternativeName>
    <alternativeName>
        <fullName evidence="6">Dihydrouracil dehydrogenase</fullName>
    </alternativeName>
</protein>
<dbReference type="GO" id="GO:0005737">
    <property type="term" value="C:cytoplasm"/>
    <property type="evidence" value="ECO:0007669"/>
    <property type="project" value="InterPro"/>
</dbReference>
<dbReference type="Proteomes" id="UP000321046">
    <property type="component" value="Unassembled WGS sequence"/>
</dbReference>
<keyword evidence="3 14" id="KW-0560">Oxidoreductase</keyword>
<name>A0A5C6WU96_9DELT</name>
<evidence type="ECO:0000256" key="9">
    <source>
        <dbReference type="ARBA" id="ARBA00048792"/>
    </source>
</evidence>
<dbReference type="PANTHER" id="PTHR43073">
    <property type="entry name" value="DIHYDROPYRIMIDINE DEHYDROGENASE [NADP(+)]"/>
    <property type="match status" value="1"/>
</dbReference>
<evidence type="ECO:0000256" key="10">
    <source>
        <dbReference type="ARBA" id="ARBA00049578"/>
    </source>
</evidence>